<keyword evidence="1" id="KW-0812">Transmembrane</keyword>
<keyword evidence="1" id="KW-0472">Membrane</keyword>
<keyword evidence="1" id="KW-1133">Transmembrane helix</keyword>
<name>A0A0K2VGX1_LEPSM</name>
<evidence type="ECO:0000256" key="1">
    <source>
        <dbReference type="SAM" id="Phobius"/>
    </source>
</evidence>
<organism evidence="2">
    <name type="scientific">Lepeophtheirus salmonis</name>
    <name type="common">Salmon louse</name>
    <name type="synonym">Caligus salmonis</name>
    <dbReference type="NCBI Taxonomy" id="72036"/>
    <lineage>
        <taxon>Eukaryota</taxon>
        <taxon>Metazoa</taxon>
        <taxon>Ecdysozoa</taxon>
        <taxon>Arthropoda</taxon>
        <taxon>Crustacea</taxon>
        <taxon>Multicrustacea</taxon>
        <taxon>Hexanauplia</taxon>
        <taxon>Copepoda</taxon>
        <taxon>Siphonostomatoida</taxon>
        <taxon>Caligidae</taxon>
        <taxon>Lepeophtheirus</taxon>
    </lineage>
</organism>
<reference evidence="2" key="1">
    <citation type="submission" date="2014-05" db="EMBL/GenBank/DDBJ databases">
        <authorList>
            <person name="Chronopoulou M."/>
        </authorList>
    </citation>
    <scope>NUCLEOTIDE SEQUENCE</scope>
    <source>
        <tissue evidence="2">Whole organism</tissue>
    </source>
</reference>
<dbReference type="EMBL" id="HACA01032338">
    <property type="protein sequence ID" value="CDW49699.1"/>
    <property type="molecule type" value="Transcribed_RNA"/>
</dbReference>
<proteinExistence type="predicted"/>
<evidence type="ECO:0000313" key="2">
    <source>
        <dbReference type="EMBL" id="CDW49699.1"/>
    </source>
</evidence>
<dbReference type="AlphaFoldDB" id="A0A0K2VGX1"/>
<sequence>MKNIYIYTQMYITVPSLALSKWLLLVFVVQGTLMTLDARVLSAK</sequence>
<feature type="transmembrane region" description="Helical" evidence="1">
    <location>
        <begin position="22"/>
        <end position="41"/>
    </location>
</feature>
<accession>A0A0K2VGX1</accession>
<protein>
    <submittedName>
        <fullName evidence="2">Uncharacterized protein</fullName>
    </submittedName>
</protein>